<evidence type="ECO:0000256" key="1">
    <source>
        <dbReference type="ARBA" id="ARBA00008005"/>
    </source>
</evidence>
<keyword evidence="4" id="KW-1185">Reference proteome</keyword>
<gene>
    <name evidence="3" type="ORF">KZX47_12755</name>
</gene>
<dbReference type="InterPro" id="IPR035089">
    <property type="entry name" value="Phage_sheath_subtilisin"/>
</dbReference>
<dbReference type="Proteomes" id="UP000724268">
    <property type="component" value="Unassembled WGS sequence"/>
</dbReference>
<feature type="domain" description="Tail sheath protein subtilisin-like" evidence="2">
    <location>
        <begin position="286"/>
        <end position="454"/>
    </location>
</feature>
<comment type="similarity">
    <text evidence="1">Belongs to the myoviridae tail sheath protein family.</text>
</comment>
<evidence type="ECO:0000313" key="4">
    <source>
        <dbReference type="Proteomes" id="UP000724268"/>
    </source>
</evidence>
<proteinExistence type="inferred from homology"/>
<dbReference type="Pfam" id="PF04984">
    <property type="entry name" value="Phage_sheath_1"/>
    <property type="match status" value="1"/>
</dbReference>
<protein>
    <submittedName>
        <fullName evidence="3">Phage tail sheath subtilisin-like domain-containing protein</fullName>
    </submittedName>
</protein>
<comment type="caution">
    <text evidence="3">The sequence shown here is derived from an EMBL/GenBank/DDBJ whole genome shotgun (WGS) entry which is preliminary data.</text>
</comment>
<evidence type="ECO:0000259" key="2">
    <source>
        <dbReference type="Pfam" id="PF04984"/>
    </source>
</evidence>
<dbReference type="RefSeq" id="WP_219760469.1">
    <property type="nucleotide sequence ID" value="NZ_JAHXRS010000029.1"/>
</dbReference>
<organism evidence="3 4">
    <name type="scientific">Thermus brevis</name>
    <dbReference type="NCBI Taxonomy" id="2862456"/>
    <lineage>
        <taxon>Bacteria</taxon>
        <taxon>Thermotogati</taxon>
        <taxon>Deinococcota</taxon>
        <taxon>Deinococci</taxon>
        <taxon>Thermales</taxon>
        <taxon>Thermaceae</taxon>
        <taxon>Thermus</taxon>
    </lineage>
</organism>
<name>A0ABS7A130_9DEIN</name>
<evidence type="ECO:0000313" key="3">
    <source>
        <dbReference type="EMBL" id="MBW6396014.1"/>
    </source>
</evidence>
<sequence length="579" mass="60991">MSKFGIYFAGRDIVLPGVYARVIADGMTPERGVPSRALAVIAQAEGGEAGGVTRITRPSQIRELLVGGVGARLVELAMMPSGEVQGANDIYFIRVGNPVAASLDLGDAVLTARIAGRVGNAVRARRTAAQSGLSGAWDLYLEDTFRGLAEVYKDLGPVLEVSYVGGGTPPTNISVTSSGGVATLTLGSSTFSSDALPTLDRLVDAINATSDWTARLLGPLVGVRTEDLPAQTVALSGGKAVISLQGKAYEYALANSAIAKAQAAAGNPSALAWTFFSGGSEGPTPTVADWLAALARAESLDVHGVVVGTGDLAVLAAAAGHVNAMSDAKNRKERLLYCGPGLQASKAALMDAAKEIVRGLGGSRVVVVAAEPRLVDARTNRLTVYPSFYTAAMLAGMKAGNRPEMPFTNKELSIFGLSYEYSTEDLEDLLENGVVPVHFDPARNKYVVTQGITSYTRDANVIYRKIAGMDIADYLNKKIRLRLQRYIGRVGDQLTIKQILNSVVGLLQEEVRGPNNPDGVLTDGIDPQTGQPTPAFRNVEVVMDGFDAVGVRYEAHPVGEIAYILATAYLTPVRIVARA</sequence>
<accession>A0ABS7A130</accession>
<reference evidence="3 4" key="1">
    <citation type="submission" date="2021-07" db="EMBL/GenBank/DDBJ databases">
        <title>Thermus aquaticus gen. n. and sp. n., a nonsporulating extreme thermophile.</title>
        <authorList>
            <person name="Hu C.-J."/>
            <person name="Li W.-J."/>
            <person name="Xian W.-D."/>
        </authorList>
    </citation>
    <scope>NUCLEOTIDE SEQUENCE [LARGE SCALE GENOMIC DNA]</scope>
    <source>
        <strain evidence="3 4">SYSU G05001</strain>
    </source>
</reference>
<dbReference type="EMBL" id="JAHXRS010000029">
    <property type="protein sequence ID" value="MBW6396014.1"/>
    <property type="molecule type" value="Genomic_DNA"/>
</dbReference>